<evidence type="ECO:0000313" key="1">
    <source>
        <dbReference type="EMBL" id="CAH1425191.1"/>
    </source>
</evidence>
<keyword evidence="2" id="KW-1185">Reference proteome</keyword>
<sequence length="80" mass="9085">MVVGGLTRQSVVYGVDGDDMRWFWWCVRCSKMFEIIPTTRPFSLLSHKSKASLSETVTGDRLEKLRPQIGFALTRFGSEA</sequence>
<evidence type="ECO:0000313" key="2">
    <source>
        <dbReference type="Proteomes" id="UP001157418"/>
    </source>
</evidence>
<protein>
    <submittedName>
        <fullName evidence="1">Uncharacterized protein</fullName>
    </submittedName>
</protein>
<proteinExistence type="predicted"/>
<dbReference type="AlphaFoldDB" id="A0AAU9MHW1"/>
<gene>
    <name evidence="1" type="ORF">LVIROSA_LOCUS12346</name>
</gene>
<dbReference type="Proteomes" id="UP001157418">
    <property type="component" value="Unassembled WGS sequence"/>
</dbReference>
<reference evidence="1 2" key="1">
    <citation type="submission" date="2022-01" db="EMBL/GenBank/DDBJ databases">
        <authorList>
            <person name="Xiong W."/>
            <person name="Schranz E."/>
        </authorList>
    </citation>
    <scope>NUCLEOTIDE SEQUENCE [LARGE SCALE GENOMIC DNA]</scope>
</reference>
<dbReference type="EMBL" id="CAKMRJ010002223">
    <property type="protein sequence ID" value="CAH1425191.1"/>
    <property type="molecule type" value="Genomic_DNA"/>
</dbReference>
<comment type="caution">
    <text evidence="1">The sequence shown here is derived from an EMBL/GenBank/DDBJ whole genome shotgun (WGS) entry which is preliminary data.</text>
</comment>
<accession>A0AAU9MHW1</accession>
<organism evidence="1 2">
    <name type="scientific">Lactuca virosa</name>
    <dbReference type="NCBI Taxonomy" id="75947"/>
    <lineage>
        <taxon>Eukaryota</taxon>
        <taxon>Viridiplantae</taxon>
        <taxon>Streptophyta</taxon>
        <taxon>Embryophyta</taxon>
        <taxon>Tracheophyta</taxon>
        <taxon>Spermatophyta</taxon>
        <taxon>Magnoliopsida</taxon>
        <taxon>eudicotyledons</taxon>
        <taxon>Gunneridae</taxon>
        <taxon>Pentapetalae</taxon>
        <taxon>asterids</taxon>
        <taxon>campanulids</taxon>
        <taxon>Asterales</taxon>
        <taxon>Asteraceae</taxon>
        <taxon>Cichorioideae</taxon>
        <taxon>Cichorieae</taxon>
        <taxon>Lactucinae</taxon>
        <taxon>Lactuca</taxon>
    </lineage>
</organism>
<name>A0AAU9MHW1_9ASTR</name>